<dbReference type="Proteomes" id="UP001154240">
    <property type="component" value="Unassembled WGS sequence"/>
</dbReference>
<keyword evidence="1 2" id="KW-0238">DNA-binding</keyword>
<dbReference type="InterPro" id="IPR011344">
    <property type="entry name" value="ssDNA-bd"/>
</dbReference>
<dbReference type="AlphaFoldDB" id="A0A9X4RLH7"/>
<dbReference type="Pfam" id="PF00436">
    <property type="entry name" value="SSB"/>
    <property type="match status" value="1"/>
</dbReference>
<feature type="compositionally biased region" description="Low complexity" evidence="4">
    <location>
        <begin position="109"/>
        <end position="119"/>
    </location>
</feature>
<accession>A0A9X4RLH7</accession>
<evidence type="ECO:0000313" key="6">
    <source>
        <dbReference type="Proteomes" id="UP001154240"/>
    </source>
</evidence>
<feature type="region of interest" description="Disordered" evidence="4">
    <location>
        <begin position="103"/>
        <end position="136"/>
    </location>
</feature>
<evidence type="ECO:0000313" key="5">
    <source>
        <dbReference type="EMBL" id="MDG4476136.1"/>
    </source>
</evidence>
<evidence type="ECO:0000256" key="3">
    <source>
        <dbReference type="PIRNR" id="PIRNR002070"/>
    </source>
</evidence>
<dbReference type="GO" id="GO:0009295">
    <property type="term" value="C:nucleoid"/>
    <property type="evidence" value="ECO:0007669"/>
    <property type="project" value="TreeGrafter"/>
</dbReference>
<dbReference type="Gene3D" id="2.40.50.140">
    <property type="entry name" value="Nucleic acid-binding proteins"/>
    <property type="match status" value="1"/>
</dbReference>
<keyword evidence="6" id="KW-1185">Reference proteome</keyword>
<dbReference type="PROSITE" id="PS50935">
    <property type="entry name" value="SSB"/>
    <property type="match status" value="1"/>
</dbReference>
<dbReference type="GO" id="GO:0003697">
    <property type="term" value="F:single-stranded DNA binding"/>
    <property type="evidence" value="ECO:0007669"/>
    <property type="project" value="UniProtKB-UniRule"/>
</dbReference>
<organism evidence="5 6">
    <name type="scientific">Thiovibrio frasassiensis</name>
    <dbReference type="NCBI Taxonomy" id="2984131"/>
    <lineage>
        <taxon>Bacteria</taxon>
        <taxon>Pseudomonadati</taxon>
        <taxon>Thermodesulfobacteriota</taxon>
        <taxon>Desulfobulbia</taxon>
        <taxon>Desulfobulbales</taxon>
        <taxon>Thiovibrionaceae</taxon>
        <taxon>Thiovibrio</taxon>
    </lineage>
</organism>
<comment type="caution">
    <text evidence="5">The sequence shown here is derived from an EMBL/GenBank/DDBJ whole genome shotgun (WGS) entry which is preliminary data.</text>
</comment>
<sequence length="136" mass="15222">MVNKVILIGNLGKDPEVRYSQAGAAIASFNVATTETWKKQDGSKEELTEWHRIVAFGRLGEICGEYLSKGSKVFIEGRLQTRKWDDKDGNTKYTTEIVAREMKMLSPRGSSGDSSQSQQYNDQPFPEPVMGDDVPF</sequence>
<dbReference type="HAMAP" id="MF_00984">
    <property type="entry name" value="SSB"/>
    <property type="match status" value="1"/>
</dbReference>
<dbReference type="RefSeq" id="WP_307633107.1">
    <property type="nucleotide sequence ID" value="NZ_JAPHEH010000001.1"/>
</dbReference>
<reference evidence="5" key="2">
    <citation type="submission" date="2022-10" db="EMBL/GenBank/DDBJ databases">
        <authorList>
            <person name="Aronson H.S."/>
        </authorList>
    </citation>
    <scope>NUCLEOTIDE SEQUENCE</scope>
    <source>
        <strain evidence="5">RS19-109</strain>
    </source>
</reference>
<gene>
    <name evidence="5" type="ORF">OLX77_08210</name>
</gene>
<reference evidence="5" key="1">
    <citation type="journal article" date="2022" name="bioRxiv">
        <title>Thiovibrio frasassiensisgen. nov., sp. nov., an autotrophic, elemental sulfur disproportionating bacterium isolated from sulfidic karst sediment, and proposal of Thiovibrionaceae fam. nov.</title>
        <authorList>
            <person name="Aronson H."/>
            <person name="Thomas C."/>
            <person name="Bhattacharyya M."/>
            <person name="Eckstein S."/>
            <person name="Jensen S."/>
            <person name="Barco R."/>
            <person name="Macalady J."/>
            <person name="Amend J."/>
        </authorList>
    </citation>
    <scope>NUCLEOTIDE SEQUENCE</scope>
    <source>
        <strain evidence="5">RS19-109</strain>
    </source>
</reference>
<dbReference type="PANTHER" id="PTHR10302">
    <property type="entry name" value="SINGLE-STRANDED DNA-BINDING PROTEIN"/>
    <property type="match status" value="1"/>
</dbReference>
<dbReference type="InterPro" id="IPR012340">
    <property type="entry name" value="NA-bd_OB-fold"/>
</dbReference>
<dbReference type="PANTHER" id="PTHR10302:SF27">
    <property type="entry name" value="SINGLE-STRANDED DNA-BINDING PROTEIN"/>
    <property type="match status" value="1"/>
</dbReference>
<comment type="subunit">
    <text evidence="2">Homotetramer.</text>
</comment>
<dbReference type="SUPFAM" id="SSF50249">
    <property type="entry name" value="Nucleic acid-binding proteins"/>
    <property type="match status" value="1"/>
</dbReference>
<evidence type="ECO:0000256" key="4">
    <source>
        <dbReference type="SAM" id="MobiDB-lite"/>
    </source>
</evidence>
<dbReference type="PIRSF" id="PIRSF002070">
    <property type="entry name" value="SSB"/>
    <property type="match status" value="1"/>
</dbReference>
<evidence type="ECO:0000256" key="1">
    <source>
        <dbReference type="ARBA" id="ARBA00023125"/>
    </source>
</evidence>
<dbReference type="InterPro" id="IPR000424">
    <property type="entry name" value="Primosome_PriB/ssb"/>
</dbReference>
<name>A0A9X4RLH7_9BACT</name>
<proteinExistence type="inferred from homology"/>
<evidence type="ECO:0000256" key="2">
    <source>
        <dbReference type="HAMAP-Rule" id="MF_00984"/>
    </source>
</evidence>
<dbReference type="EMBL" id="JAPHEH010000001">
    <property type="protein sequence ID" value="MDG4476136.1"/>
    <property type="molecule type" value="Genomic_DNA"/>
</dbReference>
<dbReference type="CDD" id="cd04496">
    <property type="entry name" value="SSB_OBF"/>
    <property type="match status" value="1"/>
</dbReference>
<comment type="caution">
    <text evidence="2">Lacks conserved residue(s) required for the propagation of feature annotation.</text>
</comment>
<dbReference type="GO" id="GO:0006260">
    <property type="term" value="P:DNA replication"/>
    <property type="evidence" value="ECO:0007669"/>
    <property type="project" value="InterPro"/>
</dbReference>
<protein>
    <recommendedName>
        <fullName evidence="2 3">Single-stranded DNA-binding protein</fullName>
        <shortName evidence="2">SSB</shortName>
    </recommendedName>
</protein>
<dbReference type="NCBIfam" id="TIGR00621">
    <property type="entry name" value="ssb"/>
    <property type="match status" value="1"/>
</dbReference>